<keyword evidence="3" id="KW-1185">Reference proteome</keyword>
<dbReference type="RefSeq" id="WP_255898576.1">
    <property type="nucleotide sequence ID" value="NZ_JAFMZO010000001.1"/>
</dbReference>
<name>A0ABW4ZIC3_9SPHI</name>
<sequence length="146" mass="16121">MFKLLQFSRLHLGGICCCLLLALQLFIAVPAAQATVLRRGITSVADTGKATISAGYNIVVSSTDKPTSNYIADIKASDLGSEEEVKSFFRNYSDNVVSFKVDYDKLVVYIQFLPPADGAHEFAGTEDRNNYLKTKLLTYTNLKNEL</sequence>
<protein>
    <submittedName>
        <fullName evidence="2">Uncharacterized protein</fullName>
    </submittedName>
</protein>
<feature type="signal peptide" evidence="1">
    <location>
        <begin position="1"/>
        <end position="34"/>
    </location>
</feature>
<keyword evidence="1" id="KW-0732">Signal</keyword>
<proteinExistence type="predicted"/>
<evidence type="ECO:0000256" key="1">
    <source>
        <dbReference type="SAM" id="SignalP"/>
    </source>
</evidence>
<reference evidence="3" key="1">
    <citation type="journal article" date="2019" name="Int. J. Syst. Evol. Microbiol.">
        <title>The Global Catalogue of Microorganisms (GCM) 10K type strain sequencing project: providing services to taxonomists for standard genome sequencing and annotation.</title>
        <authorList>
            <consortium name="The Broad Institute Genomics Platform"/>
            <consortium name="The Broad Institute Genome Sequencing Center for Infectious Disease"/>
            <person name="Wu L."/>
            <person name="Ma J."/>
        </authorList>
    </citation>
    <scope>NUCLEOTIDE SEQUENCE [LARGE SCALE GENOMIC DNA]</scope>
    <source>
        <strain evidence="3">KCTC 42217</strain>
    </source>
</reference>
<accession>A0ABW4ZIC3</accession>
<organism evidence="2 3">
    <name type="scientific">Paradesertivirga mongoliensis</name>
    <dbReference type="NCBI Taxonomy" id="2100740"/>
    <lineage>
        <taxon>Bacteria</taxon>
        <taxon>Pseudomonadati</taxon>
        <taxon>Bacteroidota</taxon>
        <taxon>Sphingobacteriia</taxon>
        <taxon>Sphingobacteriales</taxon>
        <taxon>Sphingobacteriaceae</taxon>
        <taxon>Paradesertivirga</taxon>
    </lineage>
</organism>
<dbReference type="EMBL" id="JBHUHZ010000001">
    <property type="protein sequence ID" value="MFD2161778.1"/>
    <property type="molecule type" value="Genomic_DNA"/>
</dbReference>
<evidence type="ECO:0000313" key="3">
    <source>
        <dbReference type="Proteomes" id="UP001597387"/>
    </source>
</evidence>
<evidence type="ECO:0000313" key="2">
    <source>
        <dbReference type="EMBL" id="MFD2161778.1"/>
    </source>
</evidence>
<comment type="caution">
    <text evidence="2">The sequence shown here is derived from an EMBL/GenBank/DDBJ whole genome shotgun (WGS) entry which is preliminary data.</text>
</comment>
<gene>
    <name evidence="2" type="ORF">ACFSJU_05190</name>
</gene>
<dbReference type="Proteomes" id="UP001597387">
    <property type="component" value="Unassembled WGS sequence"/>
</dbReference>
<feature type="chain" id="PRO_5046322813" evidence="1">
    <location>
        <begin position="35"/>
        <end position="146"/>
    </location>
</feature>